<dbReference type="PIRSF" id="PIRSF000548">
    <property type="entry name" value="PK_regulatory"/>
    <property type="match status" value="1"/>
</dbReference>
<feature type="binding site" evidence="9">
    <location>
        <position position="312"/>
    </location>
    <ligand>
        <name>3',5'-cyclic AMP</name>
        <dbReference type="ChEBI" id="CHEBI:58165"/>
        <label>2</label>
    </ligand>
</feature>
<dbReference type="InterPro" id="IPR012198">
    <property type="entry name" value="cAMP_dep_PK_reg_su"/>
</dbReference>
<comment type="subunit">
    <text evidence="8">Tetramer, composed of 2 regulatory (R) and 2 catalytic (C) subunits. In the presence of cAMP it dissociates into 2 active monomeric C subunits and an R dimer.</text>
</comment>
<dbReference type="PANTHER" id="PTHR11635">
    <property type="entry name" value="CAMP-DEPENDENT PROTEIN KINASE REGULATORY CHAIN"/>
    <property type="match status" value="1"/>
</dbReference>
<organism evidence="12 13">
    <name type="scientific">Calocera viscosa (strain TUFC12733)</name>
    <dbReference type="NCBI Taxonomy" id="1330018"/>
    <lineage>
        <taxon>Eukaryota</taxon>
        <taxon>Fungi</taxon>
        <taxon>Dikarya</taxon>
        <taxon>Basidiomycota</taxon>
        <taxon>Agaricomycotina</taxon>
        <taxon>Dacrymycetes</taxon>
        <taxon>Dacrymycetales</taxon>
        <taxon>Dacrymycetaceae</taxon>
        <taxon>Calocera</taxon>
    </lineage>
</organism>
<dbReference type="PRINTS" id="PR00103">
    <property type="entry name" value="CAMPKINASE"/>
</dbReference>
<keyword evidence="3" id="KW-0597">Phosphoprotein</keyword>
<evidence type="ECO:0000256" key="10">
    <source>
        <dbReference type="SAM" id="MobiDB-lite"/>
    </source>
</evidence>
<sequence>MATPRASARQLPSLGPNPFLSSFQSSLNSRPRHPMIPGSPGYNPTGFNPNRRGSVSAESITLSEGEQPALPFYSKTPEQLQRIKDSIFMNFLFMNLDPEQEASIFGAFKEVRVQAGDVIIKQGDIGDFFYIVESGKFEIFISSFDEKDETADGEASMHSDIGEIYSPKGYGKLVERVEPGGSFGELALMYNAPRAATVVAVTHSIVWALDRLTFRTILLETTLRKRRMYDQFLSTVPLFKGLSQYERYKIADTLDTLVYRKGDYVIKQGDVGDRFYIIEMGNAAVLKDVTDENGNVDKRVVALYKKGDFFGELALLNDQPRAASVVATGNPDSRQHQDLRVVSMQRDAFERLMGPVEDLMRRQEYSDAPITREGLMV</sequence>
<feature type="binding site" evidence="9">
    <location>
        <position position="194"/>
    </location>
    <ligand>
        <name>3',5'-cyclic AMP</name>
        <dbReference type="ChEBI" id="CHEBI:58165"/>
        <label>1</label>
    </ligand>
</feature>
<evidence type="ECO:0000313" key="12">
    <source>
        <dbReference type="EMBL" id="KZO92148.1"/>
    </source>
</evidence>
<dbReference type="InterPro" id="IPR018488">
    <property type="entry name" value="cNMP-bd_CS"/>
</dbReference>
<name>A0A167HZN2_CALVF</name>
<proteinExistence type="inferred from homology"/>
<dbReference type="InterPro" id="IPR014710">
    <property type="entry name" value="RmlC-like_jellyroll"/>
</dbReference>
<dbReference type="EMBL" id="KV417313">
    <property type="protein sequence ID" value="KZO92148.1"/>
    <property type="molecule type" value="Genomic_DNA"/>
</dbReference>
<dbReference type="AlphaFoldDB" id="A0A167HZN2"/>
<dbReference type="Proteomes" id="UP000076738">
    <property type="component" value="Unassembled WGS sequence"/>
</dbReference>
<keyword evidence="4 8" id="KW-0116">cAMP-binding</keyword>
<evidence type="ECO:0000313" key="13">
    <source>
        <dbReference type="Proteomes" id="UP000076738"/>
    </source>
</evidence>
<keyword evidence="12" id="KW-0418">Kinase</keyword>
<keyword evidence="7 8" id="KW-0114">cAMP</keyword>
<dbReference type="SUPFAM" id="SSF51206">
    <property type="entry name" value="cAMP-binding domain-like"/>
    <property type="match status" value="2"/>
</dbReference>
<dbReference type="PROSITE" id="PS00888">
    <property type="entry name" value="CNMP_BINDING_1"/>
    <property type="match status" value="2"/>
</dbReference>
<evidence type="ECO:0000256" key="4">
    <source>
        <dbReference type="ARBA" id="ARBA00022566"/>
    </source>
</evidence>
<evidence type="ECO:0000259" key="11">
    <source>
        <dbReference type="PROSITE" id="PS50042"/>
    </source>
</evidence>
<dbReference type="GO" id="GO:0005829">
    <property type="term" value="C:cytosol"/>
    <property type="evidence" value="ECO:0007669"/>
    <property type="project" value="TreeGrafter"/>
</dbReference>
<dbReference type="InterPro" id="IPR000595">
    <property type="entry name" value="cNMP-bd_dom"/>
</dbReference>
<feature type="domain" description="Cyclic nucleotide-binding" evidence="11">
    <location>
        <begin position="238"/>
        <end position="362"/>
    </location>
</feature>
<evidence type="ECO:0000256" key="8">
    <source>
        <dbReference type="PIRNR" id="PIRNR000548"/>
    </source>
</evidence>
<gene>
    <name evidence="12" type="ORF">CALVIDRAFT_520634</name>
</gene>
<evidence type="ECO:0000256" key="7">
    <source>
        <dbReference type="ARBA" id="ARBA00023149"/>
    </source>
</evidence>
<comment type="similarity">
    <text evidence="1 8">Belongs to the cAMP-dependent kinase regulatory chain family.</text>
</comment>
<feature type="compositionally biased region" description="Polar residues" evidence="10">
    <location>
        <begin position="19"/>
        <end position="29"/>
    </location>
</feature>
<keyword evidence="5" id="KW-0677">Repeat</keyword>
<feature type="compositionally biased region" description="Polar residues" evidence="10">
    <location>
        <begin position="45"/>
        <end position="59"/>
    </location>
</feature>
<protein>
    <recommendedName>
        <fullName evidence="2 8">cAMP-dependent protein kinase regulatory subunit</fullName>
    </recommendedName>
</protein>
<evidence type="ECO:0000256" key="6">
    <source>
        <dbReference type="ARBA" id="ARBA00022741"/>
    </source>
</evidence>
<evidence type="ECO:0000256" key="1">
    <source>
        <dbReference type="ARBA" id="ARBA00005753"/>
    </source>
</evidence>
<evidence type="ECO:0000256" key="5">
    <source>
        <dbReference type="ARBA" id="ARBA00022737"/>
    </source>
</evidence>
<dbReference type="PROSITE" id="PS50042">
    <property type="entry name" value="CNMP_BINDING_3"/>
    <property type="match status" value="2"/>
</dbReference>
<reference evidence="12 13" key="1">
    <citation type="journal article" date="2016" name="Mol. Biol. Evol.">
        <title>Comparative Genomics of Early-Diverging Mushroom-Forming Fungi Provides Insights into the Origins of Lignocellulose Decay Capabilities.</title>
        <authorList>
            <person name="Nagy L.G."/>
            <person name="Riley R."/>
            <person name="Tritt A."/>
            <person name="Adam C."/>
            <person name="Daum C."/>
            <person name="Floudas D."/>
            <person name="Sun H."/>
            <person name="Yadav J.S."/>
            <person name="Pangilinan J."/>
            <person name="Larsson K.H."/>
            <person name="Matsuura K."/>
            <person name="Barry K."/>
            <person name="Labutti K."/>
            <person name="Kuo R."/>
            <person name="Ohm R.A."/>
            <person name="Bhattacharya S.S."/>
            <person name="Shirouzu T."/>
            <person name="Yoshinaga Y."/>
            <person name="Martin F.M."/>
            <person name="Grigoriev I.V."/>
            <person name="Hibbett D.S."/>
        </authorList>
    </citation>
    <scope>NUCLEOTIDE SEQUENCE [LARGE SCALE GENOMIC DNA]</scope>
    <source>
        <strain evidence="12 13">TUFC12733</strain>
    </source>
</reference>
<feature type="region of interest" description="Disordered" evidence="10">
    <location>
        <begin position="1"/>
        <end position="59"/>
    </location>
</feature>
<evidence type="ECO:0000256" key="9">
    <source>
        <dbReference type="PIRSR" id="PIRSR000548-1"/>
    </source>
</evidence>
<keyword evidence="6 8" id="KW-0547">Nucleotide-binding</keyword>
<dbReference type="InterPro" id="IPR050503">
    <property type="entry name" value="cAMP-dep_PK_reg_su-like"/>
</dbReference>
<evidence type="ECO:0000256" key="2">
    <source>
        <dbReference type="ARBA" id="ARBA00020355"/>
    </source>
</evidence>
<dbReference type="GO" id="GO:0030552">
    <property type="term" value="F:cAMP binding"/>
    <property type="evidence" value="ECO:0007669"/>
    <property type="project" value="UniProtKB-KW"/>
</dbReference>
<evidence type="ECO:0000256" key="3">
    <source>
        <dbReference type="ARBA" id="ARBA00022553"/>
    </source>
</evidence>
<accession>A0A167HZN2</accession>
<dbReference type="Gene3D" id="2.60.120.10">
    <property type="entry name" value="Jelly Rolls"/>
    <property type="match status" value="2"/>
</dbReference>
<feature type="binding site" evidence="9">
    <location>
        <position position="185"/>
    </location>
    <ligand>
        <name>3',5'-cyclic AMP</name>
        <dbReference type="ChEBI" id="CHEBI:58165"/>
        <label>1</label>
    </ligand>
</feature>
<dbReference type="PROSITE" id="PS00889">
    <property type="entry name" value="CNMP_BINDING_2"/>
    <property type="match status" value="2"/>
</dbReference>
<dbReference type="GO" id="GO:0034236">
    <property type="term" value="F:protein kinase A catalytic subunit binding"/>
    <property type="evidence" value="ECO:0007669"/>
    <property type="project" value="TreeGrafter"/>
</dbReference>
<dbReference type="GO" id="GO:0005952">
    <property type="term" value="C:cAMP-dependent protein kinase complex"/>
    <property type="evidence" value="ECO:0007669"/>
    <property type="project" value="InterPro"/>
</dbReference>
<dbReference type="Pfam" id="PF00027">
    <property type="entry name" value="cNMP_binding"/>
    <property type="match status" value="3"/>
</dbReference>
<dbReference type="PANTHER" id="PTHR11635:SF152">
    <property type="entry name" value="CAMP-DEPENDENT PROTEIN KINASE TYPE I REGULATORY SUBUNIT-RELATED"/>
    <property type="match status" value="1"/>
</dbReference>
<dbReference type="InterPro" id="IPR018490">
    <property type="entry name" value="cNMP-bd_dom_sf"/>
</dbReference>
<dbReference type="SMART" id="SM00100">
    <property type="entry name" value="cNMP"/>
    <property type="match status" value="2"/>
</dbReference>
<keyword evidence="13" id="KW-1185">Reference proteome</keyword>
<dbReference type="FunFam" id="2.60.120.10:FF:000006">
    <property type="entry name" value="cAMP-dependent protein kinase type I-alpha regulatory subunit"/>
    <property type="match status" value="1"/>
</dbReference>
<dbReference type="STRING" id="1330018.A0A167HZN2"/>
<keyword evidence="12" id="KW-0808">Transferase</keyword>
<dbReference type="CDD" id="cd00038">
    <property type="entry name" value="CAP_ED"/>
    <property type="match status" value="2"/>
</dbReference>
<dbReference type="GO" id="GO:0004862">
    <property type="term" value="F:cAMP-dependent protein kinase inhibitor activity"/>
    <property type="evidence" value="ECO:0007669"/>
    <property type="project" value="TreeGrafter"/>
</dbReference>
<feature type="binding site" evidence="9">
    <location>
        <position position="321"/>
    </location>
    <ligand>
        <name>3',5'-cyclic AMP</name>
        <dbReference type="ChEBI" id="CHEBI:58165"/>
        <label>2</label>
    </ligand>
</feature>
<dbReference type="GO" id="GO:0016301">
    <property type="term" value="F:kinase activity"/>
    <property type="evidence" value="ECO:0007669"/>
    <property type="project" value="UniProtKB-KW"/>
</dbReference>
<dbReference type="OrthoDB" id="417078at2759"/>
<dbReference type="GO" id="GO:0033554">
    <property type="term" value="P:cellular response to stress"/>
    <property type="evidence" value="ECO:0007669"/>
    <property type="project" value="UniProtKB-ARBA"/>
</dbReference>
<feature type="domain" description="Cyclic nucleotide-binding" evidence="11">
    <location>
        <begin position="92"/>
        <end position="235"/>
    </location>
</feature>
<dbReference type="FunFam" id="2.60.120.10:FF:000039">
    <property type="entry name" value="cAMP-dependent protein kinase regulatory subunit"/>
    <property type="match status" value="1"/>
</dbReference>